<dbReference type="InterPro" id="IPR011110">
    <property type="entry name" value="Reg_prop"/>
</dbReference>
<dbReference type="InterPro" id="IPR013783">
    <property type="entry name" value="Ig-like_fold"/>
</dbReference>
<dbReference type="CDD" id="cd01949">
    <property type="entry name" value="GGDEF"/>
    <property type="match status" value="1"/>
</dbReference>
<reference evidence="4 5" key="1">
    <citation type="submission" date="2018-12" db="EMBL/GenBank/DDBJ databases">
        <title>Complete genome of Litorilituus sediminis.</title>
        <authorList>
            <person name="Liu A."/>
            <person name="Rong J."/>
        </authorList>
    </citation>
    <scope>NUCLEOTIDE SEQUENCE [LARGE SCALE GENOMIC DNA]</scope>
    <source>
        <strain evidence="4 5">JCM 17549</strain>
    </source>
</reference>
<dbReference type="SUPFAM" id="SSF55073">
    <property type="entry name" value="Nucleotide cyclase"/>
    <property type="match status" value="1"/>
</dbReference>
<dbReference type="PANTHER" id="PTHR45138">
    <property type="entry name" value="REGULATORY COMPONENTS OF SENSORY TRANSDUCTION SYSTEM"/>
    <property type="match status" value="1"/>
</dbReference>
<dbReference type="Proteomes" id="UP000290244">
    <property type="component" value="Chromosome"/>
</dbReference>
<dbReference type="InterPro" id="IPR000160">
    <property type="entry name" value="GGDEF_dom"/>
</dbReference>
<dbReference type="Gene3D" id="2.60.40.10">
    <property type="entry name" value="Immunoglobulins"/>
    <property type="match status" value="1"/>
</dbReference>
<dbReference type="InterPro" id="IPR003018">
    <property type="entry name" value="GAF"/>
</dbReference>
<dbReference type="SMART" id="SM00267">
    <property type="entry name" value="GGDEF"/>
    <property type="match status" value="1"/>
</dbReference>
<feature type="coiled-coil region" evidence="2">
    <location>
        <begin position="798"/>
        <end position="825"/>
    </location>
</feature>
<dbReference type="Gene3D" id="2.130.10.10">
    <property type="entry name" value="YVTN repeat-like/Quinoprotein amine dehydrogenase"/>
    <property type="match status" value="2"/>
</dbReference>
<dbReference type="EC" id="2.7.7.65" evidence="1"/>
<dbReference type="InterPro" id="IPR029787">
    <property type="entry name" value="Nucleotide_cyclase"/>
</dbReference>
<dbReference type="GO" id="GO:0043709">
    <property type="term" value="P:cell adhesion involved in single-species biofilm formation"/>
    <property type="evidence" value="ECO:0007669"/>
    <property type="project" value="TreeGrafter"/>
</dbReference>
<dbReference type="KEGG" id="lsd:EMK97_12955"/>
<dbReference type="PANTHER" id="PTHR45138:SF6">
    <property type="entry name" value="DIGUANYLATE CYCLASE DGCN"/>
    <property type="match status" value="1"/>
</dbReference>
<name>A0A4P6P4T0_9GAMM</name>
<keyword evidence="5" id="KW-1185">Reference proteome</keyword>
<evidence type="ECO:0000256" key="2">
    <source>
        <dbReference type="SAM" id="Coils"/>
    </source>
</evidence>
<dbReference type="Pfam" id="PF07495">
    <property type="entry name" value="Y_Y_Y"/>
    <property type="match status" value="1"/>
</dbReference>
<dbReference type="GO" id="GO:1902201">
    <property type="term" value="P:negative regulation of bacterial-type flagellum-dependent cell motility"/>
    <property type="evidence" value="ECO:0007669"/>
    <property type="project" value="TreeGrafter"/>
</dbReference>
<dbReference type="SUPFAM" id="SSF55781">
    <property type="entry name" value="GAF domain-like"/>
    <property type="match status" value="1"/>
</dbReference>
<organism evidence="4 5">
    <name type="scientific">Litorilituus sediminis</name>
    <dbReference type="NCBI Taxonomy" id="718192"/>
    <lineage>
        <taxon>Bacteria</taxon>
        <taxon>Pseudomonadati</taxon>
        <taxon>Pseudomonadota</taxon>
        <taxon>Gammaproteobacteria</taxon>
        <taxon>Alteromonadales</taxon>
        <taxon>Colwelliaceae</taxon>
        <taxon>Litorilituus</taxon>
    </lineage>
</organism>
<dbReference type="GO" id="GO:0005886">
    <property type="term" value="C:plasma membrane"/>
    <property type="evidence" value="ECO:0007669"/>
    <property type="project" value="TreeGrafter"/>
</dbReference>
<dbReference type="Pfam" id="PF07494">
    <property type="entry name" value="Reg_prop"/>
    <property type="match status" value="3"/>
</dbReference>
<dbReference type="InterPro" id="IPR015943">
    <property type="entry name" value="WD40/YVTN_repeat-like_dom_sf"/>
</dbReference>
<dbReference type="Pfam" id="PF00990">
    <property type="entry name" value="GGDEF"/>
    <property type="match status" value="1"/>
</dbReference>
<evidence type="ECO:0000313" key="4">
    <source>
        <dbReference type="EMBL" id="QBG36561.1"/>
    </source>
</evidence>
<dbReference type="SUPFAM" id="SSF63829">
    <property type="entry name" value="Calcium-dependent phosphotriesterase"/>
    <property type="match status" value="2"/>
</dbReference>
<evidence type="ECO:0000313" key="5">
    <source>
        <dbReference type="Proteomes" id="UP000290244"/>
    </source>
</evidence>
<dbReference type="InterPro" id="IPR029016">
    <property type="entry name" value="GAF-like_dom_sf"/>
</dbReference>
<dbReference type="InterPro" id="IPR011123">
    <property type="entry name" value="Y_Y_Y"/>
</dbReference>
<sequence>MSFLKPRFYVFLFLTFLPLLSVAKQGGDLAFETIGDKYAIPHGVVTALLQDKQGFIWIGTQQGLVRYDGYRYRLYKYQSQTSNSIGGDYIRAIYQSQDDKIWIGTMNDGVSVLDPNTDKFYHYRHQPDVKASISSNQIKAITADPEGGMWFATGNGLNYLAPGSKSFVVYDNNLLESKLQSLLHDKHNRLWVGSRKGLYYFDLASKQLVLVGALAQVSIEAIYQDLEGRLWLGTKGHGIYVYSTSSKEIVHIATGDASKHLLSHPWIFSFVQPSQQRIWAASLGGGVNVIDTKTLTVVEVIQHDPVIASSINLNSVSRLMIDRSGLLWLGTWGGGLNRHNVSQQAFRVLQHSPKRAYSLSNPDIHAILQLTDGRWLIGTGGSGVDILDSNYRRIANLGTEQVTTTGKGLGIISGLAQRNEHQVWLASVEHGLYLLSLDDFSLTAVSHTEQKTWPVINQLLMDDSTLWVATHFGLFSVNDETKLTTGYLYQGAPFEARVNTMVVDGQGDLWLGTHKGLYFLKQGSRELIRFNHDPLISSSISSDQISGLLVDSKQRLWVDTAKGLDLLITHNGSHAIFESASDKLQQPGLYLGGNLQEDEKGNIWTQWHTFNPNTWQHWAISQADGADIGTVWTNSHAKASNGQLLFGGTKGVLVVTPSLFNPKSYQPPLAITELKVDGKKRAIESPLVLTPSMQGFSLEFTAFDYAIPRQNKYAYKLKGYNETWIYSDADNRYVTYTNLAPGEYQLQLKGSNHLGEWSDKQLSLAIVVEPALYQTFAFKLVVLITLLSIAYVVYLLRVNQLARQQHELREQVKAQTKNLEKAHQNLATISEIGKDITATLDLNLVLEQLFEHSQRLMQVDIFGIGLYREEQGVIDIELAVENGIRLKPYQRSMKDKDQLAVWSISHNQSVLIKDADLELDNYIDHIGLQEPESGFEMEGGAFMQKPCSYIYVPLTIKQNIVGIITVQSYQAQVYGEKQLKMMQALAAYAAIAVDNADKLQQLDASNKALISTQNELKLSYKRLEEVSVTDQLTGLKNRHFLLKQIGADIDKTMREYRSWEQDKRQAMPTKDDMVFFLIDLDHFKAVNDTHGHKAGDIILMSIKEVLLKIFRESDYLIRWGGEEFLVVARFTQREQAPKLAERIRKSVENYHFAIDKIVLRQTCSIGFACFPFVQKYQPDLTWEQVIEIADKCLYAAKNTQRNAWLGVYGAQDSDSETFMESLFEDPGALLNAKAMRLVTSISPEKTIIWQ</sequence>
<gene>
    <name evidence="4" type="ORF">EMK97_12955</name>
</gene>
<dbReference type="AlphaFoldDB" id="A0A4P6P4T0"/>
<feature type="domain" description="GGDEF" evidence="3">
    <location>
        <begin position="1071"/>
        <end position="1209"/>
    </location>
</feature>
<dbReference type="Pfam" id="PF13492">
    <property type="entry name" value="GAF_3"/>
    <property type="match status" value="1"/>
</dbReference>
<dbReference type="PROSITE" id="PS50887">
    <property type="entry name" value="GGDEF"/>
    <property type="match status" value="1"/>
</dbReference>
<dbReference type="EMBL" id="CP034759">
    <property type="protein sequence ID" value="QBG36561.1"/>
    <property type="molecule type" value="Genomic_DNA"/>
</dbReference>
<dbReference type="InterPro" id="IPR050469">
    <property type="entry name" value="Diguanylate_Cyclase"/>
</dbReference>
<keyword evidence="2" id="KW-0175">Coiled coil</keyword>
<dbReference type="SMART" id="SM00065">
    <property type="entry name" value="GAF"/>
    <property type="match status" value="1"/>
</dbReference>
<evidence type="ECO:0000259" key="3">
    <source>
        <dbReference type="PROSITE" id="PS50887"/>
    </source>
</evidence>
<dbReference type="Gene3D" id="3.30.70.270">
    <property type="match status" value="1"/>
</dbReference>
<dbReference type="RefSeq" id="WP_130602826.1">
    <property type="nucleotide sequence ID" value="NZ_CP034759.1"/>
</dbReference>
<accession>A0A4P6P4T0</accession>
<dbReference type="NCBIfam" id="TIGR00254">
    <property type="entry name" value="GGDEF"/>
    <property type="match status" value="1"/>
</dbReference>
<dbReference type="InterPro" id="IPR043128">
    <property type="entry name" value="Rev_trsase/Diguanyl_cyclase"/>
</dbReference>
<evidence type="ECO:0000256" key="1">
    <source>
        <dbReference type="ARBA" id="ARBA00012528"/>
    </source>
</evidence>
<dbReference type="Gene3D" id="3.30.450.40">
    <property type="match status" value="1"/>
</dbReference>
<dbReference type="GO" id="GO:0052621">
    <property type="term" value="F:diguanylate cyclase activity"/>
    <property type="evidence" value="ECO:0007669"/>
    <property type="project" value="UniProtKB-EC"/>
</dbReference>
<dbReference type="OrthoDB" id="9772100at2"/>
<protein>
    <recommendedName>
        <fullName evidence="1">diguanylate cyclase</fullName>
        <ecNumber evidence="1">2.7.7.65</ecNumber>
    </recommendedName>
</protein>
<proteinExistence type="predicted"/>